<keyword evidence="1" id="KW-1133">Transmembrane helix</keyword>
<name>A0A811S4G0_9POAL</name>
<dbReference type="OrthoDB" id="10424021at2759"/>
<dbReference type="EMBL" id="CAJGYO010000018">
    <property type="protein sequence ID" value="CAD6335828.1"/>
    <property type="molecule type" value="Genomic_DNA"/>
</dbReference>
<proteinExistence type="predicted"/>
<reference evidence="2" key="1">
    <citation type="submission" date="2020-10" db="EMBL/GenBank/DDBJ databases">
        <authorList>
            <person name="Han B."/>
            <person name="Lu T."/>
            <person name="Zhao Q."/>
            <person name="Huang X."/>
            <person name="Zhao Y."/>
        </authorList>
    </citation>
    <scope>NUCLEOTIDE SEQUENCE</scope>
</reference>
<evidence type="ECO:0000313" key="3">
    <source>
        <dbReference type="Proteomes" id="UP000604825"/>
    </source>
</evidence>
<accession>A0A811S4G0</accession>
<keyword evidence="1" id="KW-0812">Transmembrane</keyword>
<sequence length="62" mass="7277">MNPTGKKKCLRCWLMVTASVIFLTNHMIYTAPKYQLTPLELIVIFTVFMCAIFLVFRTMKQM</sequence>
<comment type="caution">
    <text evidence="2">The sequence shown here is derived from an EMBL/GenBank/DDBJ whole genome shotgun (WGS) entry which is preliminary data.</text>
</comment>
<protein>
    <submittedName>
        <fullName evidence="2">Uncharacterized protein</fullName>
    </submittedName>
</protein>
<organism evidence="2 3">
    <name type="scientific">Miscanthus lutarioriparius</name>
    <dbReference type="NCBI Taxonomy" id="422564"/>
    <lineage>
        <taxon>Eukaryota</taxon>
        <taxon>Viridiplantae</taxon>
        <taxon>Streptophyta</taxon>
        <taxon>Embryophyta</taxon>
        <taxon>Tracheophyta</taxon>
        <taxon>Spermatophyta</taxon>
        <taxon>Magnoliopsida</taxon>
        <taxon>Liliopsida</taxon>
        <taxon>Poales</taxon>
        <taxon>Poaceae</taxon>
        <taxon>PACMAD clade</taxon>
        <taxon>Panicoideae</taxon>
        <taxon>Andropogonodae</taxon>
        <taxon>Andropogoneae</taxon>
        <taxon>Saccharinae</taxon>
        <taxon>Miscanthus</taxon>
    </lineage>
</organism>
<gene>
    <name evidence="2" type="ORF">NCGR_LOCUS59926</name>
</gene>
<dbReference type="Proteomes" id="UP000604825">
    <property type="component" value="Unassembled WGS sequence"/>
</dbReference>
<evidence type="ECO:0000313" key="2">
    <source>
        <dbReference type="EMBL" id="CAD6335828.1"/>
    </source>
</evidence>
<keyword evidence="1" id="KW-0472">Membrane</keyword>
<feature type="transmembrane region" description="Helical" evidence="1">
    <location>
        <begin position="12"/>
        <end position="31"/>
    </location>
</feature>
<keyword evidence="3" id="KW-1185">Reference proteome</keyword>
<evidence type="ECO:0000256" key="1">
    <source>
        <dbReference type="SAM" id="Phobius"/>
    </source>
</evidence>
<dbReference type="AlphaFoldDB" id="A0A811S4G0"/>
<feature type="transmembrane region" description="Helical" evidence="1">
    <location>
        <begin position="37"/>
        <end position="56"/>
    </location>
</feature>